<evidence type="ECO:0000256" key="5">
    <source>
        <dbReference type="ARBA" id="ARBA00022679"/>
    </source>
</evidence>
<dbReference type="RefSeq" id="WP_304994765.1">
    <property type="nucleotide sequence ID" value="NZ_CP101717.1"/>
</dbReference>
<accession>A0AB38YF23</accession>
<dbReference type="PIRSF" id="PIRSF006268">
    <property type="entry name" value="ApbE"/>
    <property type="match status" value="1"/>
</dbReference>
<keyword evidence="4 11" id="KW-0285">Flavoprotein</keyword>
<evidence type="ECO:0000256" key="6">
    <source>
        <dbReference type="ARBA" id="ARBA00022723"/>
    </source>
</evidence>
<dbReference type="InterPro" id="IPR024932">
    <property type="entry name" value="ApbE"/>
</dbReference>
<dbReference type="SUPFAM" id="SSF143631">
    <property type="entry name" value="ApbE-like"/>
    <property type="match status" value="1"/>
</dbReference>
<dbReference type="InterPro" id="IPR003374">
    <property type="entry name" value="ApbE-like_sf"/>
</dbReference>
<evidence type="ECO:0000256" key="2">
    <source>
        <dbReference type="ARBA" id="ARBA00011955"/>
    </source>
</evidence>
<dbReference type="EC" id="2.7.1.180" evidence="2 11"/>
<evidence type="ECO:0000256" key="3">
    <source>
        <dbReference type="ARBA" id="ARBA00016337"/>
    </source>
</evidence>
<keyword evidence="8 11" id="KW-0460">Magnesium</keyword>
<sequence>MPTDRHFEFHFNAQQRLWRARFNAMGSTGEILVDADKNALQQPMLDAVRTAAQEVWRIEDKYSRYLNTSVISRLNQQAGKAQTVDPETAGLLNFAAQCYQLSDGLFDITSGLLRKIWRFGSDGLTTFPEPVQITQLLPHIGWQRLTWTGTDLTLPEGMEIDFGGIVKEYAVDRTLLQLSAALNLPCLVNLGGDLRCNQSRAGGAPWNLGLENPDSVQEAIGALSLHAGALATSGDTRRFFMHQGTRYGHILNPLTGYPVMGAPRSITVAAPTCTEAGILSTLAMLQGVQAGDFLREQQVPHWIIGEVK</sequence>
<dbReference type="PANTHER" id="PTHR30040:SF2">
    <property type="entry name" value="FAD:PROTEIN FMN TRANSFERASE"/>
    <property type="match status" value="1"/>
</dbReference>
<dbReference type="EMBL" id="CP101717">
    <property type="protein sequence ID" value="WLD57480.1"/>
    <property type="molecule type" value="Genomic_DNA"/>
</dbReference>
<keyword evidence="5 11" id="KW-0808">Transferase</keyword>
<evidence type="ECO:0000256" key="9">
    <source>
        <dbReference type="ARBA" id="ARBA00031306"/>
    </source>
</evidence>
<keyword evidence="6 11" id="KW-0479">Metal-binding</keyword>
<evidence type="ECO:0000256" key="11">
    <source>
        <dbReference type="PIRNR" id="PIRNR006268"/>
    </source>
</evidence>
<evidence type="ECO:0000256" key="10">
    <source>
        <dbReference type="ARBA" id="ARBA00048540"/>
    </source>
</evidence>
<evidence type="ECO:0000256" key="8">
    <source>
        <dbReference type="ARBA" id="ARBA00022842"/>
    </source>
</evidence>
<dbReference type="GO" id="GO:0016740">
    <property type="term" value="F:transferase activity"/>
    <property type="evidence" value="ECO:0007669"/>
    <property type="project" value="UniProtKB-UniRule"/>
</dbReference>
<gene>
    <name evidence="13" type="ORF">NFC81_12270</name>
</gene>
<evidence type="ECO:0000313" key="13">
    <source>
        <dbReference type="EMBL" id="WLD57480.1"/>
    </source>
</evidence>
<comment type="catalytic activity">
    <reaction evidence="10 11">
        <text>L-threonyl-[protein] + FAD = FMN-L-threonyl-[protein] + AMP + H(+)</text>
        <dbReference type="Rhea" id="RHEA:36847"/>
        <dbReference type="Rhea" id="RHEA-COMP:11060"/>
        <dbReference type="Rhea" id="RHEA-COMP:11061"/>
        <dbReference type="ChEBI" id="CHEBI:15378"/>
        <dbReference type="ChEBI" id="CHEBI:30013"/>
        <dbReference type="ChEBI" id="CHEBI:57692"/>
        <dbReference type="ChEBI" id="CHEBI:74257"/>
        <dbReference type="ChEBI" id="CHEBI:456215"/>
        <dbReference type="EC" id="2.7.1.180"/>
    </reaction>
</comment>
<dbReference type="AlphaFoldDB" id="A0AB38YF23"/>
<evidence type="ECO:0000256" key="7">
    <source>
        <dbReference type="ARBA" id="ARBA00022827"/>
    </source>
</evidence>
<dbReference type="PANTHER" id="PTHR30040">
    <property type="entry name" value="THIAMINE BIOSYNTHESIS LIPOPROTEIN APBE"/>
    <property type="match status" value="1"/>
</dbReference>
<organism evidence="13">
    <name type="scientific">Salinispirillum sp. LH 10-3-1</name>
    <dbReference type="NCBI Taxonomy" id="2952525"/>
    <lineage>
        <taxon>Bacteria</taxon>
        <taxon>Pseudomonadati</taxon>
        <taxon>Pseudomonadota</taxon>
        <taxon>Gammaproteobacteria</taxon>
        <taxon>Oceanospirillales</taxon>
        <taxon>Saccharospirillaceae</taxon>
        <taxon>Salinispirillum</taxon>
    </lineage>
</organism>
<feature type="binding site" evidence="12">
    <location>
        <position position="281"/>
    </location>
    <ligand>
        <name>Mg(2+)</name>
        <dbReference type="ChEBI" id="CHEBI:18420"/>
    </ligand>
</feature>
<comment type="cofactor">
    <cofactor evidence="12">
        <name>Mg(2+)</name>
        <dbReference type="ChEBI" id="CHEBI:18420"/>
    </cofactor>
    <cofactor evidence="12">
        <name>Mn(2+)</name>
        <dbReference type="ChEBI" id="CHEBI:29035"/>
    </cofactor>
    <text evidence="12">Magnesium. Can also use manganese.</text>
</comment>
<comment type="similarity">
    <text evidence="1 11">Belongs to the ApbE family.</text>
</comment>
<dbReference type="GO" id="GO:0046872">
    <property type="term" value="F:metal ion binding"/>
    <property type="evidence" value="ECO:0007669"/>
    <property type="project" value="UniProtKB-UniRule"/>
</dbReference>
<evidence type="ECO:0000256" key="4">
    <source>
        <dbReference type="ARBA" id="ARBA00022630"/>
    </source>
</evidence>
<reference evidence="13" key="1">
    <citation type="submission" date="2022-07" db="EMBL/GenBank/DDBJ databases">
        <title>Complete genome sequence of Salinispirillum sp. LH10-3-1 capable of multiple carbohydrate inversion isolated from a soda lake.</title>
        <authorList>
            <person name="Liu J."/>
            <person name="Zhai Y."/>
            <person name="Zhang H."/>
            <person name="Yang H."/>
            <person name="Qu J."/>
            <person name="Li J."/>
        </authorList>
    </citation>
    <scope>NUCLEOTIDE SEQUENCE</scope>
    <source>
        <strain evidence="13">LH 10-3-1</strain>
    </source>
</reference>
<keyword evidence="7 11" id="KW-0274">FAD</keyword>
<evidence type="ECO:0000256" key="1">
    <source>
        <dbReference type="ARBA" id="ARBA00008282"/>
    </source>
</evidence>
<dbReference type="Pfam" id="PF02424">
    <property type="entry name" value="ApbE"/>
    <property type="match status" value="1"/>
</dbReference>
<dbReference type="Gene3D" id="3.10.520.10">
    <property type="entry name" value="ApbE-like domains"/>
    <property type="match status" value="1"/>
</dbReference>
<proteinExistence type="inferred from homology"/>
<feature type="binding site" evidence="12">
    <location>
        <position position="164"/>
    </location>
    <ligand>
        <name>Mg(2+)</name>
        <dbReference type="ChEBI" id="CHEBI:18420"/>
    </ligand>
</feature>
<name>A0AB38YF23_9GAMM</name>
<protein>
    <recommendedName>
        <fullName evidence="3 11">FAD:protein FMN transferase</fullName>
        <ecNumber evidence="2 11">2.7.1.180</ecNumber>
    </recommendedName>
    <alternativeName>
        <fullName evidence="9 11">Flavin transferase</fullName>
    </alternativeName>
</protein>
<evidence type="ECO:0000256" key="12">
    <source>
        <dbReference type="PIRSR" id="PIRSR006268-2"/>
    </source>
</evidence>